<evidence type="ECO:0000256" key="2">
    <source>
        <dbReference type="SAM" id="MobiDB-lite"/>
    </source>
</evidence>
<feature type="compositionally biased region" description="Basic and acidic residues" evidence="2">
    <location>
        <begin position="141"/>
        <end position="158"/>
    </location>
</feature>
<feature type="domain" description="EF-hand" evidence="3">
    <location>
        <begin position="242"/>
        <end position="277"/>
    </location>
</feature>
<dbReference type="GO" id="GO:0005509">
    <property type="term" value="F:calcium ion binding"/>
    <property type="evidence" value="ECO:0007669"/>
    <property type="project" value="InterPro"/>
</dbReference>
<gene>
    <name evidence="4" type="ORF">EZS28_045422</name>
</gene>
<evidence type="ECO:0000259" key="3">
    <source>
        <dbReference type="PROSITE" id="PS50222"/>
    </source>
</evidence>
<feature type="non-terminal residue" evidence="4">
    <location>
        <position position="1"/>
    </location>
</feature>
<dbReference type="PROSITE" id="PS50222">
    <property type="entry name" value="EF_HAND_2"/>
    <property type="match status" value="1"/>
</dbReference>
<dbReference type="InterPro" id="IPR002048">
    <property type="entry name" value="EF_hand_dom"/>
</dbReference>
<proteinExistence type="predicted"/>
<feature type="region of interest" description="Disordered" evidence="2">
    <location>
        <begin position="123"/>
        <end position="158"/>
    </location>
</feature>
<dbReference type="CDD" id="cd00051">
    <property type="entry name" value="EFh"/>
    <property type="match status" value="1"/>
</dbReference>
<dbReference type="PROSITE" id="PS00018">
    <property type="entry name" value="EF_HAND_1"/>
    <property type="match status" value="1"/>
</dbReference>
<protein>
    <recommendedName>
        <fullName evidence="3">EF-hand domain-containing protein</fullName>
    </recommendedName>
</protein>
<organism evidence="4 5">
    <name type="scientific">Streblomastix strix</name>
    <dbReference type="NCBI Taxonomy" id="222440"/>
    <lineage>
        <taxon>Eukaryota</taxon>
        <taxon>Metamonada</taxon>
        <taxon>Preaxostyla</taxon>
        <taxon>Oxymonadida</taxon>
        <taxon>Streblomastigidae</taxon>
        <taxon>Streblomastix</taxon>
    </lineage>
</organism>
<dbReference type="SUPFAM" id="SSF47473">
    <property type="entry name" value="EF-hand"/>
    <property type="match status" value="1"/>
</dbReference>
<dbReference type="InterPro" id="IPR011992">
    <property type="entry name" value="EF-hand-dom_pair"/>
</dbReference>
<evidence type="ECO:0000313" key="4">
    <source>
        <dbReference type="EMBL" id="KAA6359051.1"/>
    </source>
</evidence>
<reference evidence="4 5" key="1">
    <citation type="submission" date="2019-03" db="EMBL/GenBank/DDBJ databases">
        <title>Single cell metagenomics reveals metabolic interactions within the superorganism composed of flagellate Streblomastix strix and complex community of Bacteroidetes bacteria on its surface.</title>
        <authorList>
            <person name="Treitli S.C."/>
            <person name="Kolisko M."/>
            <person name="Husnik F."/>
            <person name="Keeling P."/>
            <person name="Hampl V."/>
        </authorList>
    </citation>
    <scope>NUCLEOTIDE SEQUENCE [LARGE SCALE GENOMIC DNA]</scope>
    <source>
        <strain evidence="4">ST1C</strain>
    </source>
</reference>
<dbReference type="AlphaFoldDB" id="A0A5J4TNT6"/>
<sequence>IHNWILCRYGVKNLINQIGKEIVYSVEYHKSHSEEVSLFSRFIEGRFPLSHLSFFLLLRSVAICSKQGYEGLCFWEYIPPNYIPTGVAIGISALFFSYLNESDWDTLYDVIVNECSEQVGFNNNMNANRNVNQNQNQNQTEQEKNNTKDNKDNNKKEEQRNQLAKFAQLMGAYTPSATVPLSQQKGRALQSAISQAYQQSSPSSQQQQQQEQQLMQSTSTSIIYLPLFFRLLMHTYHSQHKNFIKYVKELFDVYDTDNDDEISFEEFHDFMLELSPFLSDQEPGRMISMYITQTNSQTQQQQQQQQTGMQRPYLNVKQVIDILETHEIFRKNVCGTVSLGIQSQSSGLGISGAGMAIGSGSGGYYSGAQMSSVVSALLSPYEVFKQQPHEY</sequence>
<dbReference type="Proteomes" id="UP000324800">
    <property type="component" value="Unassembled WGS sequence"/>
</dbReference>
<keyword evidence="1" id="KW-0106">Calcium</keyword>
<name>A0A5J4TNT6_9EUKA</name>
<dbReference type="EMBL" id="SNRW01028981">
    <property type="protein sequence ID" value="KAA6359051.1"/>
    <property type="molecule type" value="Genomic_DNA"/>
</dbReference>
<dbReference type="SMART" id="SM00054">
    <property type="entry name" value="EFh"/>
    <property type="match status" value="1"/>
</dbReference>
<dbReference type="InterPro" id="IPR018247">
    <property type="entry name" value="EF_Hand_1_Ca_BS"/>
</dbReference>
<accession>A0A5J4TNT6</accession>
<feature type="compositionally biased region" description="Low complexity" evidence="2">
    <location>
        <begin position="123"/>
        <end position="140"/>
    </location>
</feature>
<dbReference type="Gene3D" id="1.10.238.10">
    <property type="entry name" value="EF-hand"/>
    <property type="match status" value="1"/>
</dbReference>
<comment type="caution">
    <text evidence="4">The sequence shown here is derived from an EMBL/GenBank/DDBJ whole genome shotgun (WGS) entry which is preliminary data.</text>
</comment>
<evidence type="ECO:0000313" key="5">
    <source>
        <dbReference type="Proteomes" id="UP000324800"/>
    </source>
</evidence>
<evidence type="ECO:0000256" key="1">
    <source>
        <dbReference type="ARBA" id="ARBA00022837"/>
    </source>
</evidence>